<sequence>MGFTASLRFAQTADPMGATVALLIVCSSDHRPKLSNHPIPMDRLATGHNDILRVLWRDDVLVSDRNCRVFPVSRRHSASRGNAQAVLEWGHYRGALFATSRSVSWEDETG</sequence>
<accession>A0A7G9ZB48</accession>
<evidence type="ECO:0000313" key="1">
    <source>
        <dbReference type="EMBL" id="QNO57482.1"/>
    </source>
</evidence>
<gene>
    <name evidence="1" type="ORF">PBOADKMI_00027</name>
</gene>
<reference evidence="1" key="1">
    <citation type="submission" date="2020-06" db="EMBL/GenBank/DDBJ databases">
        <title>Unique genomic features of the anaerobic methanotrophic archaea.</title>
        <authorList>
            <person name="Chadwick G.L."/>
            <person name="Skennerton C.T."/>
            <person name="Laso-Perez R."/>
            <person name="Leu A.O."/>
            <person name="Speth D.R."/>
            <person name="Yu H."/>
            <person name="Morgan-Lang C."/>
            <person name="Hatzenpichler R."/>
            <person name="Goudeau D."/>
            <person name="Malmstrom R."/>
            <person name="Brazelton W.J."/>
            <person name="Woyke T."/>
            <person name="Hallam S.J."/>
            <person name="Tyson G.W."/>
            <person name="Wegener G."/>
            <person name="Boetius A."/>
            <person name="Orphan V."/>
        </authorList>
    </citation>
    <scope>NUCLEOTIDE SEQUENCE</scope>
</reference>
<name>A0A7G9ZB48_9EURY</name>
<dbReference type="AlphaFoldDB" id="A0A7G9ZB48"/>
<dbReference type="EMBL" id="MT631690">
    <property type="protein sequence ID" value="QNO57482.1"/>
    <property type="molecule type" value="Genomic_DNA"/>
</dbReference>
<organism evidence="1">
    <name type="scientific">Candidatus Methanophaga sp. ANME-1 ERB7</name>
    <dbReference type="NCBI Taxonomy" id="2759913"/>
    <lineage>
        <taxon>Archaea</taxon>
        <taxon>Methanobacteriati</taxon>
        <taxon>Methanobacteriota</taxon>
        <taxon>Stenosarchaea group</taxon>
        <taxon>Methanomicrobia</taxon>
        <taxon>Candidatus Methanophagales</taxon>
        <taxon>Candidatus Methanophagaceae</taxon>
        <taxon>Candidatus Methanophaga</taxon>
    </lineage>
</organism>
<protein>
    <submittedName>
        <fullName evidence="1">Uncharacterized protein</fullName>
    </submittedName>
</protein>
<proteinExistence type="predicted"/>